<evidence type="ECO:0000313" key="6">
    <source>
        <dbReference type="EMBL" id="GAA5513172.1"/>
    </source>
</evidence>
<keyword evidence="2" id="KW-0863">Zinc-finger</keyword>
<evidence type="ECO:0000256" key="3">
    <source>
        <dbReference type="ARBA" id="ARBA00022833"/>
    </source>
</evidence>
<feature type="domain" description="ZZ-type" evidence="5">
    <location>
        <begin position="18"/>
        <end position="44"/>
    </location>
</feature>
<evidence type="ECO:0000256" key="2">
    <source>
        <dbReference type="ARBA" id="ARBA00022771"/>
    </source>
</evidence>
<comment type="caution">
    <text evidence="6">The sequence shown here is derived from an EMBL/GenBank/DDBJ whole genome shotgun (WGS) entry which is preliminary data.</text>
</comment>
<sequence>MLECIYCGTENQDKNNFCRNCRSQIRCLECKETLESNVDMCLSCGIDLPSPKTDRQQNNTYELDEENNEKTGRSKRRIRISFSNSALQSVAPAFSGLLGGMASQGRPSHNNPRRVFQTAPPTTKVLEAHSYIESVSSEVNEGQKQPILGINSPSLLCFELDDDNKLFTTIDDFKGKRQSEQQRRFIFFYILDHQVAFQEMPSDETIIQAAEKSGFYDKNNFKTYIKQVKNDYFVEAGSLLKPKDKAHSFLDSVDKELQDPLVVGASMTPSKKPPARKRAGGAAFGEAEKQKVRELLDKYPVISQLNSREFSHNDLSAIALYLLRTFEGMPDVNIRVLYGLLSATRGYSSEFKRYSEALKRSKANHIHQKSDGTVSLLPEGEQFVQKILREKDIQI</sequence>
<evidence type="ECO:0000256" key="1">
    <source>
        <dbReference type="ARBA" id="ARBA00022723"/>
    </source>
</evidence>
<evidence type="ECO:0000313" key="7">
    <source>
        <dbReference type="Proteomes" id="UP001401887"/>
    </source>
</evidence>
<keyword evidence="7" id="KW-1185">Reference proteome</keyword>
<evidence type="ECO:0000259" key="5">
    <source>
        <dbReference type="PROSITE" id="PS01357"/>
    </source>
</evidence>
<keyword evidence="3" id="KW-0862">Zinc</keyword>
<keyword evidence="1" id="KW-0479">Metal-binding</keyword>
<dbReference type="Proteomes" id="UP001401887">
    <property type="component" value="Unassembled WGS sequence"/>
</dbReference>
<accession>A0ABP9WAG6</accession>
<protein>
    <recommendedName>
        <fullName evidence="5">ZZ-type domain-containing protein</fullName>
    </recommendedName>
</protein>
<gene>
    <name evidence="6" type="ORF">Dcar01_01898</name>
</gene>
<name>A0ABP9WAG6_9DEIO</name>
<proteinExistence type="predicted"/>
<dbReference type="PROSITE" id="PS01357">
    <property type="entry name" value="ZF_ZZ_1"/>
    <property type="match status" value="1"/>
</dbReference>
<dbReference type="RefSeq" id="WP_345464410.1">
    <property type="nucleotide sequence ID" value="NZ_BAABRP010000006.1"/>
</dbReference>
<organism evidence="6 7">
    <name type="scientific">Deinococcus carri</name>
    <dbReference type="NCBI Taxonomy" id="1211323"/>
    <lineage>
        <taxon>Bacteria</taxon>
        <taxon>Thermotogati</taxon>
        <taxon>Deinococcota</taxon>
        <taxon>Deinococci</taxon>
        <taxon>Deinococcales</taxon>
        <taxon>Deinococcaceae</taxon>
        <taxon>Deinococcus</taxon>
    </lineage>
</organism>
<feature type="region of interest" description="Disordered" evidence="4">
    <location>
        <begin position="264"/>
        <end position="283"/>
    </location>
</feature>
<reference evidence="6 7" key="1">
    <citation type="submission" date="2024-02" db="EMBL/GenBank/DDBJ databases">
        <title>Deinococcus carri NBRC 110142.</title>
        <authorList>
            <person name="Ichikawa N."/>
            <person name="Katano-Makiyama Y."/>
            <person name="Hidaka K."/>
        </authorList>
    </citation>
    <scope>NUCLEOTIDE SEQUENCE [LARGE SCALE GENOMIC DNA]</scope>
    <source>
        <strain evidence="6 7">NBRC 110142</strain>
    </source>
</reference>
<dbReference type="EMBL" id="BAABRP010000006">
    <property type="protein sequence ID" value="GAA5513172.1"/>
    <property type="molecule type" value="Genomic_DNA"/>
</dbReference>
<evidence type="ECO:0000256" key="4">
    <source>
        <dbReference type="SAM" id="MobiDB-lite"/>
    </source>
</evidence>
<dbReference type="InterPro" id="IPR000433">
    <property type="entry name" value="Znf_ZZ"/>
</dbReference>
<feature type="region of interest" description="Disordered" evidence="4">
    <location>
        <begin position="53"/>
        <end position="74"/>
    </location>
</feature>